<reference evidence="5 6" key="1">
    <citation type="journal article" date="2019" name="Nat. Microbiol.">
        <title>Mediterranean grassland soil C-N compound turnover is dependent on rainfall and depth, and is mediated by genomically divergent microorganisms.</title>
        <authorList>
            <person name="Diamond S."/>
            <person name="Andeer P.F."/>
            <person name="Li Z."/>
            <person name="Crits-Christoph A."/>
            <person name="Burstein D."/>
            <person name="Anantharaman K."/>
            <person name="Lane K.R."/>
            <person name="Thomas B.C."/>
            <person name="Pan C."/>
            <person name="Northen T.R."/>
            <person name="Banfield J.F."/>
        </authorList>
    </citation>
    <scope>NUCLEOTIDE SEQUENCE [LARGE SCALE GENOMIC DNA]</scope>
    <source>
        <strain evidence="3">WS_1</strain>
        <strain evidence="4">WS_5</strain>
    </source>
</reference>
<dbReference type="EMBL" id="VBOR01000057">
    <property type="protein sequence ID" value="TMQ49423.1"/>
    <property type="molecule type" value="Genomic_DNA"/>
</dbReference>
<dbReference type="EMBL" id="VBOV01000029">
    <property type="protein sequence ID" value="TMQ61489.1"/>
    <property type="molecule type" value="Genomic_DNA"/>
</dbReference>
<dbReference type="AlphaFoldDB" id="A0A538SDI0"/>
<proteinExistence type="predicted"/>
<keyword evidence="1" id="KW-0732">Signal</keyword>
<dbReference type="InterPro" id="IPR024370">
    <property type="entry name" value="PBP_domain"/>
</dbReference>
<dbReference type="Proteomes" id="UP000316292">
    <property type="component" value="Unassembled WGS sequence"/>
</dbReference>
<comment type="caution">
    <text evidence="3">The sequence shown here is derived from an EMBL/GenBank/DDBJ whole genome shotgun (WGS) entry which is preliminary data.</text>
</comment>
<dbReference type="Gene3D" id="3.40.190.10">
    <property type="entry name" value="Periplasmic binding protein-like II"/>
    <property type="match status" value="2"/>
</dbReference>
<evidence type="ECO:0000259" key="2">
    <source>
        <dbReference type="Pfam" id="PF12849"/>
    </source>
</evidence>
<dbReference type="SUPFAM" id="SSF53850">
    <property type="entry name" value="Periplasmic binding protein-like II"/>
    <property type="match status" value="1"/>
</dbReference>
<accession>A0A538SDI0</accession>
<evidence type="ECO:0000256" key="1">
    <source>
        <dbReference type="ARBA" id="ARBA00022729"/>
    </source>
</evidence>
<gene>
    <name evidence="3" type="ORF">E6K71_05005</name>
    <name evidence="4" type="ORF">E6K75_01165</name>
</gene>
<dbReference type="PANTHER" id="PTHR30570">
    <property type="entry name" value="PERIPLASMIC PHOSPHATE BINDING COMPONENT OF PHOSPHATE ABC TRANSPORTER"/>
    <property type="match status" value="1"/>
</dbReference>
<evidence type="ECO:0000313" key="4">
    <source>
        <dbReference type="EMBL" id="TMQ61489.1"/>
    </source>
</evidence>
<evidence type="ECO:0000313" key="3">
    <source>
        <dbReference type="EMBL" id="TMQ49423.1"/>
    </source>
</evidence>
<feature type="domain" description="PBP" evidence="2">
    <location>
        <begin position="18"/>
        <end position="225"/>
    </location>
</feature>
<name>A0A538SDI0_UNCEI</name>
<dbReference type="PANTHER" id="PTHR30570:SF1">
    <property type="entry name" value="PHOSPHATE-BINDING PROTEIN PSTS"/>
    <property type="match status" value="1"/>
</dbReference>
<organism evidence="3 5">
    <name type="scientific">Eiseniibacteriota bacterium</name>
    <dbReference type="NCBI Taxonomy" id="2212470"/>
    <lineage>
        <taxon>Bacteria</taxon>
        <taxon>Candidatus Eiseniibacteriota</taxon>
    </lineage>
</organism>
<sequence length="253" mass="27959">MLRGEIQAFRDRDSAAAEIRAIPNGSAEGMEQLVNGEVTMSVLMRELTDPEVKAAMARQGLNAFPFAWDAVAVIVNPRSPIRQLSRTELAQIYRGEITDWADLGWRQGGEIIPLTTGPKLGLYEFLQQSLLGGDPYGARIYAQKGEPEIRDLVASRQDAIGCVSRQFVDERVRALAVSTAKGLPYVPLTRETTMLRRYPLMRGLSLCTQSRPPATATDFINFVTSVDGQQIVSRHGYTPVIPVRVVRTAEEAQ</sequence>
<dbReference type="Proteomes" id="UP000320913">
    <property type="component" value="Unassembled WGS sequence"/>
</dbReference>
<dbReference type="InterPro" id="IPR050811">
    <property type="entry name" value="Phosphate_ABC_transporter"/>
</dbReference>
<evidence type="ECO:0000313" key="6">
    <source>
        <dbReference type="Proteomes" id="UP000320913"/>
    </source>
</evidence>
<protein>
    <recommendedName>
        <fullName evidence="2">PBP domain-containing protein</fullName>
    </recommendedName>
</protein>
<evidence type="ECO:0000313" key="5">
    <source>
        <dbReference type="Proteomes" id="UP000316292"/>
    </source>
</evidence>
<dbReference type="Pfam" id="PF12849">
    <property type="entry name" value="PBP_like_2"/>
    <property type="match status" value="1"/>
</dbReference>